<proteinExistence type="predicted"/>
<accession>A0AAW5YUM7</accession>
<evidence type="ECO:0000313" key="1">
    <source>
        <dbReference type="EMBL" id="MDA3767799.1"/>
    </source>
</evidence>
<organism evidence="1 2">
    <name type="scientific">Lactobacillus delbrueckii</name>
    <dbReference type="NCBI Taxonomy" id="1584"/>
    <lineage>
        <taxon>Bacteria</taxon>
        <taxon>Bacillati</taxon>
        <taxon>Bacillota</taxon>
        <taxon>Bacilli</taxon>
        <taxon>Lactobacillales</taxon>
        <taxon>Lactobacillaceae</taxon>
        <taxon>Lactobacillus</taxon>
    </lineage>
</organism>
<dbReference type="AlphaFoldDB" id="A0AAW5YUM7"/>
<reference evidence="1" key="1">
    <citation type="submission" date="2023-01" db="EMBL/GenBank/DDBJ databases">
        <title>Sequencing of the bacterial strains from artisanal fermented milk Matsoni.</title>
        <authorList>
            <person name="Rozman V."/>
            <person name="Accetto T."/>
            <person name="Bogovic Matijasic B."/>
        </authorList>
    </citation>
    <scope>NUCLEOTIDE SEQUENCE</scope>
    <source>
        <strain evidence="1">Lbl333</strain>
    </source>
</reference>
<evidence type="ECO:0000313" key="2">
    <source>
        <dbReference type="Proteomes" id="UP001210502"/>
    </source>
</evidence>
<dbReference type="EMBL" id="JAQIEY010000011">
    <property type="protein sequence ID" value="MDA3767799.1"/>
    <property type="molecule type" value="Genomic_DNA"/>
</dbReference>
<gene>
    <name evidence="1" type="ORF">PF586_04825</name>
</gene>
<sequence>MVKDREKAFPQDCGEKLFSCDYTKLTDLNHKQLVYHFLFRKRAARTVDALIMPEEGGTRTEKYVDLNNDWLPKADQNIAIFLTQLNAKDVIQCFVQH</sequence>
<comment type="caution">
    <text evidence="1">The sequence shown here is derived from an EMBL/GenBank/DDBJ whole genome shotgun (WGS) entry which is preliminary data.</text>
</comment>
<protein>
    <submittedName>
        <fullName evidence="1">Uncharacterized protein</fullName>
    </submittedName>
</protein>
<dbReference type="Proteomes" id="UP001210502">
    <property type="component" value="Unassembled WGS sequence"/>
</dbReference>
<name>A0AAW5YUM7_9LACO</name>